<dbReference type="AlphaFoldDB" id="A0A0F5LF21"/>
<sequence length="170" mass="17757">MANSQSVSRVDRLNTALEVSLAERRQRRSMESLTPADVGLGNVNNTSDQNKPVSTAQAAAIASAISALNQTITAALAMKAALVHGHSINDITGLSSALQGLSDVAAAKVAKAGDTMTGPLVMPTYLKAALPSVSTYARSFIYVSDLNGGAEFCFSDGTNWRRISDRSIAN</sequence>
<keyword evidence="3" id="KW-1185">Reference proteome</keyword>
<dbReference type="STRING" id="361041.VW35_00875"/>
<dbReference type="PATRIC" id="fig|361041.3.peg.3558"/>
<evidence type="ECO:0000313" key="2">
    <source>
        <dbReference type="EMBL" id="KKB80794.1"/>
    </source>
</evidence>
<gene>
    <name evidence="2" type="ORF">VW35_00875</name>
</gene>
<feature type="region of interest" description="Disordered" evidence="1">
    <location>
        <begin position="26"/>
        <end position="48"/>
    </location>
</feature>
<accession>A0A0F5LF21</accession>
<proteinExistence type="predicted"/>
<organism evidence="2 3">
    <name type="scientific">Devosia soli</name>
    <dbReference type="NCBI Taxonomy" id="361041"/>
    <lineage>
        <taxon>Bacteria</taxon>
        <taxon>Pseudomonadati</taxon>
        <taxon>Pseudomonadota</taxon>
        <taxon>Alphaproteobacteria</taxon>
        <taxon>Hyphomicrobiales</taxon>
        <taxon>Devosiaceae</taxon>
        <taxon>Devosia</taxon>
    </lineage>
</organism>
<dbReference type="Proteomes" id="UP000033514">
    <property type="component" value="Unassembled WGS sequence"/>
</dbReference>
<reference evidence="2 3" key="1">
    <citation type="submission" date="2015-03" db="EMBL/GenBank/DDBJ databases">
        <authorList>
            <person name="Hassan Y.I."/>
            <person name="Lepp D."/>
            <person name="Zhou T."/>
        </authorList>
    </citation>
    <scope>NUCLEOTIDE SEQUENCE [LARGE SCALE GENOMIC DNA]</scope>
    <source>
        <strain evidence="2 3">GH2-10</strain>
    </source>
</reference>
<dbReference type="OrthoDB" id="564699at2"/>
<name>A0A0F5LF21_9HYPH</name>
<evidence type="ECO:0000256" key="1">
    <source>
        <dbReference type="SAM" id="MobiDB-lite"/>
    </source>
</evidence>
<comment type="caution">
    <text evidence="2">The sequence shown here is derived from an EMBL/GenBank/DDBJ whole genome shotgun (WGS) entry which is preliminary data.</text>
</comment>
<evidence type="ECO:0000313" key="3">
    <source>
        <dbReference type="Proteomes" id="UP000033514"/>
    </source>
</evidence>
<protein>
    <submittedName>
        <fullName evidence="2">Uncharacterized protein</fullName>
    </submittedName>
</protein>
<dbReference type="EMBL" id="LAJG01000005">
    <property type="protein sequence ID" value="KKB80794.1"/>
    <property type="molecule type" value="Genomic_DNA"/>
</dbReference>
<dbReference type="RefSeq" id="WP_046141147.1">
    <property type="nucleotide sequence ID" value="NZ_LAJG01000005.1"/>
</dbReference>